<organism evidence="1 2">
    <name type="scientific">Capsella rubella</name>
    <dbReference type="NCBI Taxonomy" id="81985"/>
    <lineage>
        <taxon>Eukaryota</taxon>
        <taxon>Viridiplantae</taxon>
        <taxon>Streptophyta</taxon>
        <taxon>Embryophyta</taxon>
        <taxon>Tracheophyta</taxon>
        <taxon>Spermatophyta</taxon>
        <taxon>Magnoliopsida</taxon>
        <taxon>eudicotyledons</taxon>
        <taxon>Gunneridae</taxon>
        <taxon>Pentapetalae</taxon>
        <taxon>rosids</taxon>
        <taxon>malvids</taxon>
        <taxon>Brassicales</taxon>
        <taxon>Brassicaceae</taxon>
        <taxon>Camelineae</taxon>
        <taxon>Capsella</taxon>
    </lineage>
</organism>
<sequence length="43" mass="5156">FTHLHTTHTFTNLRLLLTTRLLNRLLKRSLTTIQKKTKNRLVI</sequence>
<name>R0ICW8_9BRAS</name>
<gene>
    <name evidence="1" type="ORF">CARUB_v100220761mg</name>
</gene>
<keyword evidence="2" id="KW-1185">Reference proteome</keyword>
<proteinExistence type="predicted"/>
<dbReference type="EMBL" id="KB870806">
    <property type="protein sequence ID" value="EOA36005.1"/>
    <property type="molecule type" value="Genomic_DNA"/>
</dbReference>
<dbReference type="Proteomes" id="UP000029121">
    <property type="component" value="Unassembled WGS sequence"/>
</dbReference>
<protein>
    <submittedName>
        <fullName evidence="1">Uncharacterized protein</fullName>
    </submittedName>
</protein>
<feature type="non-terminal residue" evidence="1">
    <location>
        <position position="1"/>
    </location>
</feature>
<accession>R0ICW8</accession>
<dbReference type="AlphaFoldDB" id="R0ICW8"/>
<evidence type="ECO:0000313" key="2">
    <source>
        <dbReference type="Proteomes" id="UP000029121"/>
    </source>
</evidence>
<reference evidence="2" key="1">
    <citation type="journal article" date="2013" name="Nat. Genet.">
        <title>The Capsella rubella genome and the genomic consequences of rapid mating system evolution.</title>
        <authorList>
            <person name="Slotte T."/>
            <person name="Hazzouri K.M."/>
            <person name="Agren J.A."/>
            <person name="Koenig D."/>
            <person name="Maumus F."/>
            <person name="Guo Y.L."/>
            <person name="Steige K."/>
            <person name="Platts A.E."/>
            <person name="Escobar J.S."/>
            <person name="Newman L.K."/>
            <person name="Wang W."/>
            <person name="Mandakova T."/>
            <person name="Vello E."/>
            <person name="Smith L.M."/>
            <person name="Henz S.R."/>
            <person name="Steffen J."/>
            <person name="Takuno S."/>
            <person name="Brandvain Y."/>
            <person name="Coop G."/>
            <person name="Andolfatto P."/>
            <person name="Hu T.T."/>
            <person name="Blanchette M."/>
            <person name="Clark R.M."/>
            <person name="Quesneville H."/>
            <person name="Nordborg M."/>
            <person name="Gaut B.S."/>
            <person name="Lysak M.A."/>
            <person name="Jenkins J."/>
            <person name="Grimwood J."/>
            <person name="Chapman J."/>
            <person name="Prochnik S."/>
            <person name="Shu S."/>
            <person name="Rokhsar D."/>
            <person name="Schmutz J."/>
            <person name="Weigel D."/>
            <person name="Wright S.I."/>
        </authorList>
    </citation>
    <scope>NUCLEOTIDE SEQUENCE [LARGE SCALE GENOMIC DNA]</scope>
    <source>
        <strain evidence="2">cv. Monte Gargano</strain>
    </source>
</reference>
<evidence type="ECO:0000313" key="1">
    <source>
        <dbReference type="EMBL" id="EOA36005.1"/>
    </source>
</evidence>